<dbReference type="EMBL" id="DSGT01000008">
    <property type="protein sequence ID" value="HEW53059.1"/>
    <property type="molecule type" value="Genomic_DNA"/>
</dbReference>
<gene>
    <name evidence="6" type="ORF">ENO77_02665</name>
</gene>
<sequence length="332" mass="36334">MGGLELVYALVSIVVFPGVLFLVALSLFTEYMVRKISARYQRRMGPSYVGPFGILQPFFDLLKLVRVKEIVVSRYGMYRAAEVMLLIGIAFIAGSVVLLPLSLYNVIGEFDLLVFFYMSSVMPLFMLILASLSMPSPYTVIGVSRLLSIITIAEPAYFASLVIPAYLATRNAHPFMSIAVAYANVPALWLNPLTALIMLLSVIAFVVSVQAKSMLQPFNIPEAEQEIIAGFETEFSGPVLGLARLLHDLDIAVTLIVGAYLLLGGPAPFRHLSIEGVLLLVIKYLALLLVIVTIRNIMGRYRIEQALVQLFKYGLVPSLVATGLALTLGPMA</sequence>
<evidence type="ECO:0000256" key="5">
    <source>
        <dbReference type="SAM" id="Phobius"/>
    </source>
</evidence>
<reference evidence="6" key="1">
    <citation type="journal article" date="2020" name="mSystems">
        <title>Genome- and Community-Level Interaction Insights into Carbon Utilization and Element Cycling Functions of Hydrothermarchaeota in Hydrothermal Sediment.</title>
        <authorList>
            <person name="Zhou Z."/>
            <person name="Liu Y."/>
            <person name="Xu W."/>
            <person name="Pan J."/>
            <person name="Luo Z.H."/>
            <person name="Li M."/>
        </authorList>
    </citation>
    <scope>NUCLEOTIDE SEQUENCE [LARGE SCALE GENOMIC DNA]</scope>
    <source>
        <strain evidence="6">SpSt-16</strain>
    </source>
</reference>
<evidence type="ECO:0000256" key="1">
    <source>
        <dbReference type="ARBA" id="ARBA00004141"/>
    </source>
</evidence>
<feature type="transmembrane region" description="Helical" evidence="5">
    <location>
        <begin position="245"/>
        <end position="265"/>
    </location>
</feature>
<feature type="transmembrane region" description="Helical" evidence="5">
    <location>
        <begin position="277"/>
        <end position="298"/>
    </location>
</feature>
<keyword evidence="3 5" id="KW-1133">Transmembrane helix</keyword>
<dbReference type="InterPro" id="IPR052561">
    <property type="entry name" value="ComplexI_Subunit1"/>
</dbReference>
<keyword evidence="4 5" id="KW-0472">Membrane</keyword>
<feature type="transmembrane region" description="Helical" evidence="5">
    <location>
        <begin position="113"/>
        <end position="134"/>
    </location>
</feature>
<feature type="transmembrane region" description="Helical" evidence="5">
    <location>
        <begin position="6"/>
        <end position="33"/>
    </location>
</feature>
<name>A0A7C2ZNK8_9CREN</name>
<dbReference type="Pfam" id="PF00146">
    <property type="entry name" value="NADHdh"/>
    <property type="match status" value="1"/>
</dbReference>
<dbReference type="PANTHER" id="PTHR43359">
    <property type="entry name" value="FORMATE HYDROGENLYASE SUBUNIT 4"/>
    <property type="match status" value="1"/>
</dbReference>
<evidence type="ECO:0000256" key="2">
    <source>
        <dbReference type="ARBA" id="ARBA00022692"/>
    </source>
</evidence>
<organism evidence="6">
    <name type="scientific">Ignisphaera aggregans</name>
    <dbReference type="NCBI Taxonomy" id="334771"/>
    <lineage>
        <taxon>Archaea</taxon>
        <taxon>Thermoproteota</taxon>
        <taxon>Thermoprotei</taxon>
        <taxon>Desulfurococcales</taxon>
        <taxon>Desulfurococcaceae</taxon>
        <taxon>Ignisphaera</taxon>
    </lineage>
</organism>
<dbReference type="PANTHER" id="PTHR43359:SF1">
    <property type="entry name" value="FORMATE HYDROGENLYASE SUBUNIT 4-RELATED"/>
    <property type="match status" value="1"/>
</dbReference>
<protein>
    <submittedName>
        <fullName evidence="6">NADH-quinone oxidoreductase subunit H</fullName>
    </submittedName>
</protein>
<comment type="caution">
    <text evidence="6">The sequence shown here is derived from an EMBL/GenBank/DDBJ whole genome shotgun (WGS) entry which is preliminary data.</text>
</comment>
<proteinExistence type="predicted"/>
<feature type="transmembrane region" description="Helical" evidence="5">
    <location>
        <begin position="187"/>
        <end position="209"/>
    </location>
</feature>
<evidence type="ECO:0000256" key="3">
    <source>
        <dbReference type="ARBA" id="ARBA00022989"/>
    </source>
</evidence>
<keyword evidence="2 5" id="KW-0812">Transmembrane</keyword>
<feature type="transmembrane region" description="Helical" evidence="5">
    <location>
        <begin position="310"/>
        <end position="329"/>
    </location>
</feature>
<accession>A0A7C2ZNK8</accession>
<dbReference type="AlphaFoldDB" id="A0A7C2ZNK8"/>
<dbReference type="InterPro" id="IPR001694">
    <property type="entry name" value="NADH_UbQ_OxRdtase_su1/FPO"/>
</dbReference>
<evidence type="ECO:0000256" key="4">
    <source>
        <dbReference type="ARBA" id="ARBA00023136"/>
    </source>
</evidence>
<comment type="subcellular location">
    <subcellularLocation>
        <location evidence="1">Membrane</location>
        <topology evidence="1">Multi-pass membrane protein</topology>
    </subcellularLocation>
</comment>
<feature type="transmembrane region" description="Helical" evidence="5">
    <location>
        <begin position="83"/>
        <end position="107"/>
    </location>
</feature>
<feature type="transmembrane region" description="Helical" evidence="5">
    <location>
        <begin position="146"/>
        <end position="167"/>
    </location>
</feature>
<dbReference type="GO" id="GO:0005886">
    <property type="term" value="C:plasma membrane"/>
    <property type="evidence" value="ECO:0007669"/>
    <property type="project" value="TreeGrafter"/>
</dbReference>
<evidence type="ECO:0000313" key="6">
    <source>
        <dbReference type="EMBL" id="HEW53059.1"/>
    </source>
</evidence>